<organism evidence="3 4">
    <name type="scientific">Alloscardovia omnicolens</name>
    <dbReference type="NCBI Taxonomy" id="419015"/>
    <lineage>
        <taxon>Bacteria</taxon>
        <taxon>Bacillati</taxon>
        <taxon>Actinomycetota</taxon>
        <taxon>Actinomycetes</taxon>
        <taxon>Bifidobacteriales</taxon>
        <taxon>Bifidobacteriaceae</taxon>
        <taxon>Alloscardovia</taxon>
    </lineage>
</organism>
<dbReference type="Pfam" id="PF10128">
    <property type="entry name" value="OpcA_G6PD_assem"/>
    <property type="match status" value="1"/>
</dbReference>
<comment type="caution">
    <text evidence="3">The sequence shown here is derived from an EMBL/GenBank/DDBJ whole genome shotgun (WGS) entry which is preliminary data.</text>
</comment>
<dbReference type="Pfam" id="PF20171">
    <property type="entry name" value="OpcA_G6PD_C"/>
    <property type="match status" value="1"/>
</dbReference>
<evidence type="ECO:0000313" key="3">
    <source>
        <dbReference type="EMBL" id="PKZ14953.1"/>
    </source>
</evidence>
<gene>
    <name evidence="3" type="ORF">CYJ32_05470</name>
</gene>
<dbReference type="Proteomes" id="UP000242263">
    <property type="component" value="Unassembled WGS sequence"/>
</dbReference>
<reference evidence="3 4" key="1">
    <citation type="submission" date="2017-12" db="EMBL/GenBank/DDBJ databases">
        <title>Phylogenetic diversity of female urinary microbiome.</title>
        <authorList>
            <person name="Thomas-White K."/>
            <person name="Wolfe A.J."/>
        </authorList>
    </citation>
    <scope>NUCLEOTIDE SEQUENCE [LARGE SCALE GENOMIC DNA]</scope>
    <source>
        <strain evidence="3 4">UMB0064</strain>
    </source>
</reference>
<dbReference type="AlphaFoldDB" id="A0A2I1M4A1"/>
<dbReference type="InterPro" id="IPR046802">
    <property type="entry name" value="OpcA_G6PD_C"/>
</dbReference>
<dbReference type="RefSeq" id="WP_049188131.1">
    <property type="nucleotide sequence ID" value="NZ_JASODN010000002.1"/>
</dbReference>
<proteinExistence type="predicted"/>
<dbReference type="InterPro" id="IPR046801">
    <property type="entry name" value="OpcA_G6PD_N"/>
</dbReference>
<dbReference type="PANTHER" id="PTHR38658">
    <property type="entry name" value="OXPP CYCLE PROTEIN OPCA-RELATED"/>
    <property type="match status" value="1"/>
</dbReference>
<protein>
    <submittedName>
        <fullName evidence="3">OpcA protein</fullName>
    </submittedName>
</protein>
<evidence type="ECO:0000259" key="1">
    <source>
        <dbReference type="Pfam" id="PF10128"/>
    </source>
</evidence>
<evidence type="ECO:0000313" key="4">
    <source>
        <dbReference type="Proteomes" id="UP000242263"/>
    </source>
</evidence>
<sequence length="325" mass="35246">MIITLPSSTTSEISSQLALAHAKHGESPQGRVLTLLLSTSEKDLDNSLQTAIHASQEHPSRIIAVVTDRADAPDINTIPAVAVGTVAPLAAEIRIGSDGGAGEVIVLRPSEGLLRHLDTLVIPLLVPDAPVVAWWSGSAPYSPSKSLLGSMARSCITDAQMSDDAMGTFLKLRSQHVRVETDLSWTRLTVWRGLLAALIDEPPHTAIKSVTVRGSNNNLSVDLLGAWLAWALRVPVNFEIDENVSAVSGVFFHREDGISAIERPSDESSNVYITKPGAHKQTISVPHRTLSDCMTEELRRLDPDEIYNAVITEGWDMISHDHWNN</sequence>
<dbReference type="PANTHER" id="PTHR38658:SF1">
    <property type="entry name" value="OXPP CYCLE PROTEIN OPCA-RELATED"/>
    <property type="match status" value="1"/>
</dbReference>
<dbReference type="EMBL" id="PKGU01000003">
    <property type="protein sequence ID" value="PKZ14953.1"/>
    <property type="molecule type" value="Genomic_DNA"/>
</dbReference>
<dbReference type="InterPro" id="IPR004555">
    <property type="entry name" value="G6PDH_assembly_OpcA"/>
</dbReference>
<accession>A0A2I1M4A1</accession>
<feature type="domain" description="Glucose-6-phosphate dehydrogenase assembly protein OpcA C-terminal" evidence="2">
    <location>
        <begin position="181"/>
        <end position="310"/>
    </location>
</feature>
<evidence type="ECO:0000259" key="2">
    <source>
        <dbReference type="Pfam" id="PF20171"/>
    </source>
</evidence>
<feature type="domain" description="Glucose-6-phosphate dehydrogenase assembly protein OpcA N-terminal" evidence="1">
    <location>
        <begin position="53"/>
        <end position="173"/>
    </location>
</feature>
<name>A0A2I1M4A1_9BIFI</name>